<dbReference type="SUPFAM" id="SSF55144">
    <property type="entry name" value="LigT-like"/>
    <property type="match status" value="1"/>
</dbReference>
<dbReference type="KEGG" id="phl:KKY_991"/>
<organism evidence="1 2">
    <name type="scientific">Pelagibacterium halotolerans (strain DSM 22347 / JCM 15775 / CGMCC 1.7692 / B2)</name>
    <dbReference type="NCBI Taxonomy" id="1082931"/>
    <lineage>
        <taxon>Bacteria</taxon>
        <taxon>Pseudomonadati</taxon>
        <taxon>Pseudomonadota</taxon>
        <taxon>Alphaproteobacteria</taxon>
        <taxon>Hyphomicrobiales</taxon>
        <taxon>Devosiaceae</taxon>
        <taxon>Pelagibacterium</taxon>
    </lineage>
</organism>
<proteinExistence type="predicted"/>
<keyword evidence="2" id="KW-1185">Reference proteome</keyword>
<evidence type="ECO:0000313" key="2">
    <source>
        <dbReference type="Proteomes" id="UP000008850"/>
    </source>
</evidence>
<dbReference type="AlphaFoldDB" id="G4RFY3"/>
<dbReference type="HOGENOM" id="CLU_081251_2_0_5"/>
<dbReference type="Gene3D" id="3.90.1140.10">
    <property type="entry name" value="Cyclic phosphodiesterase"/>
    <property type="match status" value="1"/>
</dbReference>
<keyword evidence="1" id="KW-0436">Ligase</keyword>
<reference evidence="1 2" key="1">
    <citation type="journal article" date="2012" name="J. Bacteriol.">
        <title>Complete genome sequence of Pelagibacterium halotolerans B2T.</title>
        <authorList>
            <person name="Huo Y.Y."/>
            <person name="Cheng H."/>
            <person name="Han X.F."/>
            <person name="Jiang X.W."/>
            <person name="Sun C."/>
            <person name="Zhang X.Q."/>
            <person name="Zhu X.F."/>
            <person name="Liu Y.F."/>
            <person name="Li P.F."/>
            <person name="Ni P.X."/>
            <person name="Wu M."/>
        </authorList>
    </citation>
    <scope>NUCLEOTIDE SEQUENCE [LARGE SCALE GENOMIC DNA]</scope>
    <source>
        <strain evidence="2">DSM 22347 / JCM 15775 / CGMCC 1.7692 / B2</strain>
    </source>
</reference>
<dbReference type="eggNOG" id="COG1514">
    <property type="taxonomic scope" value="Bacteria"/>
</dbReference>
<dbReference type="EMBL" id="CP003075">
    <property type="protein sequence ID" value="AEQ51026.1"/>
    <property type="molecule type" value="Genomic_DNA"/>
</dbReference>
<dbReference type="GO" id="GO:0016874">
    <property type="term" value="F:ligase activity"/>
    <property type="evidence" value="ECO:0007669"/>
    <property type="project" value="UniProtKB-KW"/>
</dbReference>
<dbReference type="Pfam" id="PF13563">
    <property type="entry name" value="2_5_RNA_ligase2"/>
    <property type="match status" value="1"/>
</dbReference>
<dbReference type="STRING" id="1082931.KKY_991"/>
<dbReference type="RefSeq" id="WP_014130175.1">
    <property type="nucleotide sequence ID" value="NC_016078.1"/>
</dbReference>
<accession>G4RFY3</accession>
<gene>
    <name evidence="1" type="ordered locus">KKY_991</name>
</gene>
<name>G4RFY3_PELHB</name>
<sequence length="188" mass="20391">MDAPLLFQQLPLAARPPFYFALRPDVVTAARIRTLARHLQRRDRIGGQLYSADRLHVSLCPIGLDGLRRGDLAAAIHAAAEITLERFPLRFDSTASVRGRGGHCLILRASAQCRGVLRLADVLRHNLAGAGLAVPGGAGDPHLTMIRQTTETPESRLAAPIEWLADEFVLARLGGSANGDLGRWPLKK</sequence>
<dbReference type="Proteomes" id="UP000008850">
    <property type="component" value="Chromosome"/>
</dbReference>
<protein>
    <submittedName>
        <fullName evidence="1">2',5' RNA ligase</fullName>
    </submittedName>
</protein>
<dbReference type="InterPro" id="IPR009097">
    <property type="entry name" value="Cyclic_Pdiesterase"/>
</dbReference>
<evidence type="ECO:0000313" key="1">
    <source>
        <dbReference type="EMBL" id="AEQ51026.1"/>
    </source>
</evidence>